<dbReference type="Proteomes" id="UP000632289">
    <property type="component" value="Unassembled WGS sequence"/>
</dbReference>
<comment type="caution">
    <text evidence="1">The sequence shown here is derived from an EMBL/GenBank/DDBJ whole genome shotgun (WGS) entry which is preliminary data.</text>
</comment>
<organism evidence="1 2">
    <name type="scientific">Streptomyces chumphonensis</name>
    <dbReference type="NCBI Taxonomy" id="1214925"/>
    <lineage>
        <taxon>Bacteria</taxon>
        <taxon>Bacillati</taxon>
        <taxon>Actinomycetota</taxon>
        <taxon>Actinomycetes</taxon>
        <taxon>Kitasatosporales</taxon>
        <taxon>Streptomycetaceae</taxon>
        <taxon>Streptomyces</taxon>
    </lineage>
</organism>
<dbReference type="EMBL" id="JACXYU010000005">
    <property type="protein sequence ID" value="MBD3932534.1"/>
    <property type="molecule type" value="Genomic_DNA"/>
</dbReference>
<proteinExistence type="predicted"/>
<dbReference type="RefSeq" id="WP_191209803.1">
    <property type="nucleotide sequence ID" value="NZ_BAABKL010000026.1"/>
</dbReference>
<evidence type="ECO:0000313" key="1">
    <source>
        <dbReference type="EMBL" id="MBD3932534.1"/>
    </source>
</evidence>
<reference evidence="1" key="1">
    <citation type="submission" date="2020-09" db="EMBL/GenBank/DDBJ databases">
        <title>Secondary metabolite and genome analysis of marine Streptomyces chumphonensis KK1-2T.</title>
        <authorList>
            <person name="Phongsopitanun W."/>
            <person name="Kanchanasin P."/>
            <person name="Pittayakhajonwut P."/>
            <person name="Suwanborirux K."/>
            <person name="Tanasupawat S."/>
        </authorList>
    </citation>
    <scope>NUCLEOTIDE SEQUENCE</scope>
    <source>
        <strain evidence="1">KK1-2</strain>
    </source>
</reference>
<dbReference type="AlphaFoldDB" id="A0A927IDC9"/>
<protein>
    <submittedName>
        <fullName evidence="1">Uncharacterized protein</fullName>
    </submittedName>
</protein>
<sequence>MFELRVICDPADADRITTALNTTFETGPVRRLPSRHSAQARLYITADHRPDTETATWPAPEDAYATAPSIIREIGWTADAAASRPVGTTLGREFWLRKAAVLDRIALTDHAPGDADEVAAKAAQRLVELDDVTGVRDARGYVRQQYARWACDQ</sequence>
<keyword evidence="2" id="KW-1185">Reference proteome</keyword>
<accession>A0A927IDC9</accession>
<evidence type="ECO:0000313" key="2">
    <source>
        <dbReference type="Proteomes" id="UP000632289"/>
    </source>
</evidence>
<name>A0A927IDC9_9ACTN</name>
<gene>
    <name evidence="1" type="ORF">IF129_13345</name>
</gene>